<dbReference type="PANTHER" id="PTHR30118:SF11">
    <property type="entry name" value="HTH-TYPE TRANSCRIPTIONAL REGULATOR YIDZ"/>
    <property type="match status" value="1"/>
</dbReference>
<keyword evidence="4" id="KW-0804">Transcription</keyword>
<feature type="non-terminal residue" evidence="5">
    <location>
        <position position="1"/>
    </location>
</feature>
<comment type="caution">
    <text evidence="5">The sequence shown here is derived from an EMBL/GenBank/DDBJ whole genome shotgun (WGS) entry which is preliminary data.</text>
</comment>
<dbReference type="GO" id="GO:0003677">
    <property type="term" value="F:DNA binding"/>
    <property type="evidence" value="ECO:0007669"/>
    <property type="project" value="UniProtKB-KW"/>
</dbReference>
<dbReference type="SUPFAM" id="SSF53850">
    <property type="entry name" value="Periplasmic binding protein-like II"/>
    <property type="match status" value="1"/>
</dbReference>
<sequence length="91" mass="10498">MSLPGFEQSMFMAAQPGHNYIATAPYYCHHYNQLHQRKLIALPIPIDEAQAEKLTVPFTLIWHKRNSHNPKILWLRETIKALYAAPALIFA</sequence>
<comment type="similarity">
    <text evidence="1">Belongs to the LysR transcriptional regulatory family.</text>
</comment>
<keyword evidence="6" id="KW-1185">Reference proteome</keyword>
<keyword evidence="2" id="KW-0805">Transcription regulation</keyword>
<dbReference type="EMBL" id="WHJG01000213">
    <property type="protein sequence ID" value="NHZ84238.1"/>
    <property type="molecule type" value="Genomic_DNA"/>
</dbReference>
<evidence type="ECO:0000256" key="4">
    <source>
        <dbReference type="ARBA" id="ARBA00023163"/>
    </source>
</evidence>
<evidence type="ECO:0000313" key="6">
    <source>
        <dbReference type="Proteomes" id="UP000621455"/>
    </source>
</evidence>
<accession>A0ABX0NKU0</accession>
<proteinExistence type="inferred from homology"/>
<keyword evidence="3 5" id="KW-0238">DNA-binding</keyword>
<reference evidence="5 6" key="1">
    <citation type="submission" date="2019-10" db="EMBL/GenBank/DDBJ databases">
        <title>Taxonomy of Antarctic Massilia spp.: description of Massilia rubra sp. nov., Massilia aquatica sp. nov., Massilia mucilaginosa sp. nov., Massilia frigida sp. nov. isolated from streams, lakes and regoliths.</title>
        <authorList>
            <person name="Holochova P."/>
            <person name="Sedlacek I."/>
            <person name="Kralova S."/>
            <person name="Maslanova I."/>
            <person name="Busse H.-J."/>
            <person name="Stankova E."/>
            <person name="Vrbovska V."/>
            <person name="Kovarovic V."/>
            <person name="Bartak M."/>
            <person name="Svec P."/>
            <person name="Pantucek R."/>
        </authorList>
    </citation>
    <scope>NUCLEOTIDE SEQUENCE [LARGE SCALE GENOMIC DNA]</scope>
    <source>
        <strain evidence="5 6">CCM 8695</strain>
    </source>
</reference>
<dbReference type="PANTHER" id="PTHR30118">
    <property type="entry name" value="HTH-TYPE TRANSCRIPTIONAL REGULATOR LEUO-RELATED"/>
    <property type="match status" value="1"/>
</dbReference>
<dbReference type="Proteomes" id="UP000621455">
    <property type="component" value="Unassembled WGS sequence"/>
</dbReference>
<organism evidence="5 6">
    <name type="scientific">Massilia frigida</name>
    <dbReference type="NCBI Taxonomy" id="2609281"/>
    <lineage>
        <taxon>Bacteria</taxon>
        <taxon>Pseudomonadati</taxon>
        <taxon>Pseudomonadota</taxon>
        <taxon>Betaproteobacteria</taxon>
        <taxon>Burkholderiales</taxon>
        <taxon>Oxalobacteraceae</taxon>
        <taxon>Telluria group</taxon>
        <taxon>Massilia</taxon>
    </lineage>
</organism>
<name>A0ABX0NKU0_9BURK</name>
<gene>
    <name evidence="5" type="ORF">F2P44_34155</name>
</gene>
<evidence type="ECO:0000256" key="2">
    <source>
        <dbReference type="ARBA" id="ARBA00023015"/>
    </source>
</evidence>
<dbReference type="Gene3D" id="3.40.190.10">
    <property type="entry name" value="Periplasmic binding protein-like II"/>
    <property type="match status" value="2"/>
</dbReference>
<evidence type="ECO:0000256" key="1">
    <source>
        <dbReference type="ARBA" id="ARBA00009437"/>
    </source>
</evidence>
<dbReference type="InterPro" id="IPR050389">
    <property type="entry name" value="LysR-type_TF"/>
</dbReference>
<protein>
    <submittedName>
        <fullName evidence="5">DNA-binding transcriptional regulator</fullName>
    </submittedName>
</protein>
<evidence type="ECO:0000256" key="3">
    <source>
        <dbReference type="ARBA" id="ARBA00023125"/>
    </source>
</evidence>
<evidence type="ECO:0000313" key="5">
    <source>
        <dbReference type="EMBL" id="NHZ84238.1"/>
    </source>
</evidence>